<evidence type="ECO:0000256" key="1">
    <source>
        <dbReference type="ARBA" id="ARBA00022723"/>
    </source>
</evidence>
<keyword evidence="3" id="KW-0863">Zinc-finger</keyword>
<dbReference type="Proteomes" id="UP001172457">
    <property type="component" value="Unassembled WGS sequence"/>
</dbReference>
<dbReference type="CDD" id="cd09272">
    <property type="entry name" value="RNase_HI_RT_Ty1"/>
    <property type="match status" value="1"/>
</dbReference>
<dbReference type="PANTHER" id="PTHR42648">
    <property type="entry name" value="TRANSPOSASE, PUTATIVE-RELATED"/>
    <property type="match status" value="1"/>
</dbReference>
<evidence type="ECO:0008006" key="9">
    <source>
        <dbReference type="Google" id="ProtNLM"/>
    </source>
</evidence>
<dbReference type="Pfam" id="PF25597">
    <property type="entry name" value="SH3_retrovirus"/>
    <property type="match status" value="1"/>
</dbReference>
<evidence type="ECO:0000256" key="3">
    <source>
        <dbReference type="PROSITE-ProRule" id="PRU00047"/>
    </source>
</evidence>
<dbReference type="InterPro" id="IPR039537">
    <property type="entry name" value="Retrotran_Ty1/copia-like"/>
</dbReference>
<dbReference type="SUPFAM" id="SSF57756">
    <property type="entry name" value="Retrovirus zinc finger-like domains"/>
    <property type="match status" value="1"/>
</dbReference>
<dbReference type="Pfam" id="PF07727">
    <property type="entry name" value="RVT_2"/>
    <property type="match status" value="1"/>
</dbReference>
<dbReference type="InterPro" id="IPR012337">
    <property type="entry name" value="RNaseH-like_sf"/>
</dbReference>
<dbReference type="GO" id="GO:0016787">
    <property type="term" value="F:hydrolase activity"/>
    <property type="evidence" value="ECO:0007669"/>
    <property type="project" value="UniProtKB-KW"/>
</dbReference>
<keyword evidence="8" id="KW-1185">Reference proteome</keyword>
<dbReference type="InterPro" id="IPR036397">
    <property type="entry name" value="RNaseH_sf"/>
</dbReference>
<dbReference type="InterPro" id="IPR036875">
    <property type="entry name" value="Znf_CCHC_sf"/>
</dbReference>
<evidence type="ECO:0000259" key="5">
    <source>
        <dbReference type="PROSITE" id="PS50158"/>
    </source>
</evidence>
<accession>A0AA38S699</accession>
<dbReference type="GO" id="GO:0015074">
    <property type="term" value="P:DNA integration"/>
    <property type="evidence" value="ECO:0007669"/>
    <property type="project" value="InterPro"/>
</dbReference>
<dbReference type="Pfam" id="PF14223">
    <property type="entry name" value="Retrotran_gag_2"/>
    <property type="match status" value="1"/>
</dbReference>
<dbReference type="InterPro" id="IPR043502">
    <property type="entry name" value="DNA/RNA_pol_sf"/>
</dbReference>
<proteinExistence type="predicted"/>
<dbReference type="Gene3D" id="4.10.60.10">
    <property type="entry name" value="Zinc finger, CCHC-type"/>
    <property type="match status" value="1"/>
</dbReference>
<protein>
    <recommendedName>
        <fullName evidence="9">Polyprotein</fullName>
    </recommendedName>
</protein>
<dbReference type="InterPro" id="IPR001878">
    <property type="entry name" value="Znf_CCHC"/>
</dbReference>
<dbReference type="InterPro" id="IPR057670">
    <property type="entry name" value="SH3_retrovirus"/>
</dbReference>
<organism evidence="7 8">
    <name type="scientific">Centaurea solstitialis</name>
    <name type="common">yellow star-thistle</name>
    <dbReference type="NCBI Taxonomy" id="347529"/>
    <lineage>
        <taxon>Eukaryota</taxon>
        <taxon>Viridiplantae</taxon>
        <taxon>Streptophyta</taxon>
        <taxon>Embryophyta</taxon>
        <taxon>Tracheophyta</taxon>
        <taxon>Spermatophyta</taxon>
        <taxon>Magnoliopsida</taxon>
        <taxon>eudicotyledons</taxon>
        <taxon>Gunneridae</taxon>
        <taxon>Pentapetalae</taxon>
        <taxon>asterids</taxon>
        <taxon>campanulids</taxon>
        <taxon>Asterales</taxon>
        <taxon>Asteraceae</taxon>
        <taxon>Carduoideae</taxon>
        <taxon>Cardueae</taxon>
        <taxon>Centaureinae</taxon>
        <taxon>Centaurea</taxon>
    </lineage>
</organism>
<comment type="caution">
    <text evidence="7">The sequence shown here is derived from an EMBL/GenBank/DDBJ whole genome shotgun (WGS) entry which is preliminary data.</text>
</comment>
<dbReference type="GO" id="GO:0008270">
    <property type="term" value="F:zinc ion binding"/>
    <property type="evidence" value="ECO:0007669"/>
    <property type="project" value="UniProtKB-KW"/>
</dbReference>
<evidence type="ECO:0000313" key="7">
    <source>
        <dbReference type="EMBL" id="KAJ9536563.1"/>
    </source>
</evidence>
<gene>
    <name evidence="7" type="ORF">OSB04_un000262</name>
</gene>
<keyword evidence="2" id="KW-0378">Hydrolase</keyword>
<feature type="domain" description="CCHC-type" evidence="5">
    <location>
        <begin position="399"/>
        <end position="415"/>
    </location>
</feature>
<dbReference type="SUPFAM" id="SSF53098">
    <property type="entry name" value="Ribonuclease H-like"/>
    <property type="match status" value="1"/>
</dbReference>
<keyword evidence="1" id="KW-0479">Metal-binding</keyword>
<reference evidence="7" key="1">
    <citation type="submission" date="2023-03" db="EMBL/GenBank/DDBJ databases">
        <title>Chromosome-scale reference genome and RAD-based genetic map of yellow starthistle (Centaurea solstitialis) reveal putative structural variation and QTLs associated with invader traits.</title>
        <authorList>
            <person name="Reatini B."/>
            <person name="Cang F.A."/>
            <person name="Jiang Q."/>
            <person name="Mckibben M.T.W."/>
            <person name="Barker M.S."/>
            <person name="Rieseberg L.H."/>
            <person name="Dlugosch K.M."/>
        </authorList>
    </citation>
    <scope>NUCLEOTIDE SEQUENCE</scope>
    <source>
        <strain evidence="7">CAN-66</strain>
        <tissue evidence="7">Leaf</tissue>
    </source>
</reference>
<dbReference type="AlphaFoldDB" id="A0AA38S699"/>
<evidence type="ECO:0000313" key="8">
    <source>
        <dbReference type="Proteomes" id="UP001172457"/>
    </source>
</evidence>
<feature type="compositionally biased region" description="Basic residues" evidence="4">
    <location>
        <begin position="382"/>
        <end position="391"/>
    </location>
</feature>
<dbReference type="InterPro" id="IPR013103">
    <property type="entry name" value="RVT_2"/>
</dbReference>
<dbReference type="InterPro" id="IPR001584">
    <property type="entry name" value="Integrase_cat-core"/>
</dbReference>
<feature type="region of interest" description="Disordered" evidence="4">
    <location>
        <begin position="349"/>
        <end position="391"/>
    </location>
</feature>
<feature type="domain" description="Integrase catalytic" evidence="6">
    <location>
        <begin position="1"/>
        <end position="194"/>
    </location>
</feature>
<dbReference type="GO" id="GO:0003676">
    <property type="term" value="F:nucleic acid binding"/>
    <property type="evidence" value="ECO:0007669"/>
    <property type="project" value="InterPro"/>
</dbReference>
<dbReference type="SUPFAM" id="SSF56672">
    <property type="entry name" value="DNA/RNA polymerases"/>
    <property type="match status" value="1"/>
</dbReference>
<dbReference type="Pfam" id="PF00665">
    <property type="entry name" value="rve"/>
    <property type="match status" value="1"/>
</dbReference>
<sequence>MTKQPFNKENERATDLLEIIHTDVCGPFSHVARGGYRYFITFTDDFSRYGYVYLMRHKSESFERFREFQNEVHNQLGRKIKFLRSDRGGEYLSDEFDNHLMECGIVSQLTPPYTPQMNGVSERRNRTLLDMMANTVTNTNNLSLRSILEKDKLTGPNFLDWERNLQIVLRHERKWYVLEEPLGEAPPANASTAIRNAYQKRSDDLLDVGCLMLATMSPELQTGLMNTNAYDMIRQLRDMFQTQARTERYDATRALNACKMAKGTSVSAYVMKMKRLLDHLERLGHPVPLQLATDTILNSLSDDYKQFVINFNMNNMERSIAELHSMLKTAEQSMGTGTKTKDVLMVRDGGVKKKRGQRNTSKGKDQVQVSQSVPKAVDNRKGKGKGKKVKVNKAKTENRCFTCHEVGHWRHNCPKRHETVCFRTVTRTSLVRGQPKTPTAPTKSVEKTPYELWKGKKPNISFLRIWGCEVYVKRPTSEKLKPKSDKCFFVGYPRTTVGYYFYNPEENKVFVARNGKFLEEKFLSSGNTRKDVDLQVVDEENTTPIVEPEIQHENVEPQSEIVEEVQTQDLRRSSRVRQEPDRYLGFLVSQDSGDLNEPTSYGEAVSGNESEQWQEAIAVGRKWVFKKKTDMDGNVHTFKARLVAKGFTQTHGIDYDETFSPVAMLKSIRILMAISAYYNYEIWQMDVKTAFLNGKLTEDVYMEQPEGFEDPKNPNKVCKLLKSIYGLKQASRSWNLHFDERIKEFGFAKSEFEPCVYTKFSGSIVTFLVLYVDDILLIGNDVPTLQSVKSWLSRCFQMKDLGEAAYILGIKIYRNRSKRLIGLSQMLSKTQCPVSSQDQDKMKWVPYASAIGSIMYAMLCTRPDVAYSVSVMSRYQHNPGEPHWVAVKNILKYLRRTKDLFLVFGGSEDEISVTGYSDASFQTDRDDFRSQSGYVFTLNGGAISRKSSKQDTIAYLTIEAEYIAASDAAKKVVWLRNFLSDLRVISSVSRPIDIFCDNSGAVAQAKEPREHHKSRHVLRKYHLIREIIGRGDVRILKIPTEENVADPLTKPLARVKHEAHANSIGMQYLDTSS</sequence>
<dbReference type="Gene3D" id="3.30.420.10">
    <property type="entry name" value="Ribonuclease H-like superfamily/Ribonuclease H"/>
    <property type="match status" value="1"/>
</dbReference>
<name>A0AA38S699_9ASTR</name>
<dbReference type="PROSITE" id="PS50158">
    <property type="entry name" value="ZF_CCHC"/>
    <property type="match status" value="1"/>
</dbReference>
<dbReference type="PANTHER" id="PTHR42648:SF27">
    <property type="entry name" value="RNA-DIRECTED DNA POLYMERASE"/>
    <property type="match status" value="1"/>
</dbReference>
<dbReference type="EMBL" id="JARYMX010000016">
    <property type="protein sequence ID" value="KAJ9536563.1"/>
    <property type="molecule type" value="Genomic_DNA"/>
</dbReference>
<evidence type="ECO:0000256" key="2">
    <source>
        <dbReference type="ARBA" id="ARBA00022801"/>
    </source>
</evidence>
<keyword evidence="3" id="KW-0862">Zinc</keyword>
<dbReference type="PROSITE" id="PS50994">
    <property type="entry name" value="INTEGRASE"/>
    <property type="match status" value="1"/>
</dbReference>
<evidence type="ECO:0000256" key="4">
    <source>
        <dbReference type="SAM" id="MobiDB-lite"/>
    </source>
</evidence>
<evidence type="ECO:0000259" key="6">
    <source>
        <dbReference type="PROSITE" id="PS50994"/>
    </source>
</evidence>